<reference evidence="1" key="1">
    <citation type="submission" date="2019-04" db="EMBL/GenBank/DDBJ databases">
        <authorList>
            <person name="Melise S."/>
            <person name="Noan J."/>
            <person name="Okalmin O."/>
        </authorList>
    </citation>
    <scope>NUCLEOTIDE SEQUENCE</scope>
    <source>
        <strain evidence="1">FN9</strain>
    </source>
</reference>
<accession>A0A4E9DX60</accession>
<evidence type="ECO:0000313" key="1">
    <source>
        <dbReference type="EMBL" id="VIO55088.1"/>
    </source>
</evidence>
<gene>
    <name evidence="1" type="ORF">FUG_LOCUS145275</name>
</gene>
<dbReference type="EMBL" id="CAAKMV010000111">
    <property type="protein sequence ID" value="VIO55088.1"/>
    <property type="molecule type" value="Genomic_DNA"/>
</dbReference>
<organism evidence="1">
    <name type="scientific">Gibberella zeae</name>
    <name type="common">Wheat head blight fungus</name>
    <name type="synonym">Fusarium graminearum</name>
    <dbReference type="NCBI Taxonomy" id="5518"/>
    <lineage>
        <taxon>Eukaryota</taxon>
        <taxon>Fungi</taxon>
        <taxon>Dikarya</taxon>
        <taxon>Ascomycota</taxon>
        <taxon>Pezizomycotina</taxon>
        <taxon>Sordariomycetes</taxon>
        <taxon>Hypocreomycetidae</taxon>
        <taxon>Hypocreales</taxon>
        <taxon>Nectriaceae</taxon>
        <taxon>Fusarium</taxon>
    </lineage>
</organism>
<name>A0A4E9DX60_GIBZA</name>
<sequence>MFQFTLLHYIKKKYGAVKPDTRATIPIRCDVSEDSTWTPLPYETVLQNGRLKQGSLSSNYTLQITMYSAPV</sequence>
<proteinExistence type="predicted"/>
<dbReference type="AlphaFoldDB" id="A0A4E9DX60"/>
<protein>
    <submittedName>
        <fullName evidence="1">Uncharacterized protein</fullName>
    </submittedName>
</protein>